<gene>
    <name evidence="2" type="ORF">BBK14_30460</name>
</gene>
<keyword evidence="3" id="KW-1185">Reference proteome</keyword>
<accession>A0A1S1RGF2</accession>
<evidence type="ECO:0000313" key="2">
    <source>
        <dbReference type="EMBL" id="OHV45280.1"/>
    </source>
</evidence>
<keyword evidence="2" id="KW-0489">Methyltransferase</keyword>
<sequence>MSIPDAETAWCGVTVWCQDWQAAEHLGVTQLAPLLTTAEQTDEISLWWFTRKATSWRIRWRSGPGRGGAGFGDRRLRVVLDGDTVHRWAPAVYESEIHAFGGPASMDVAHLLFHHDSHNVLAHLGRACPEHRAEIGLVLAAALLKSAGQDYYEQGDVWTRVAGHRRIRQASTRQPDAASAARTAVRQLLAARTVQPLEALPAWPAAFRHAGRSLAGLADQGQLTRGLRAVLAHHILFAWNRLGIPASDQAQLAHTAADIIFDDLGPTPDER</sequence>
<dbReference type="GO" id="GO:0008168">
    <property type="term" value="F:methyltransferase activity"/>
    <property type="evidence" value="ECO:0007669"/>
    <property type="project" value="UniProtKB-KW"/>
</dbReference>
<dbReference type="RefSeq" id="WP_071059678.1">
    <property type="nucleotide sequence ID" value="NZ_MAXA01000011.1"/>
</dbReference>
<proteinExistence type="predicted"/>
<comment type="caution">
    <text evidence="2">The sequence shown here is derived from an EMBL/GenBank/DDBJ whole genome shotgun (WGS) entry which is preliminary data.</text>
</comment>
<dbReference type="NCBIfam" id="TIGR03891">
    <property type="entry name" value="thiopep_ocin"/>
    <property type="match status" value="1"/>
</dbReference>
<dbReference type="GO" id="GO:0032259">
    <property type="term" value="P:methylation"/>
    <property type="evidence" value="ECO:0007669"/>
    <property type="project" value="UniProtKB-KW"/>
</dbReference>
<dbReference type="Pfam" id="PF14028">
    <property type="entry name" value="Lant_dehydr_C"/>
    <property type="match status" value="1"/>
</dbReference>
<reference evidence="3" key="1">
    <citation type="submission" date="2016-07" db="EMBL/GenBank/DDBJ databases">
        <title>Frankia sp. NRRL B-16219 Genome sequencing.</title>
        <authorList>
            <person name="Ghodhbane-Gtari F."/>
            <person name="Swanson E."/>
            <person name="Gueddou A."/>
            <person name="Louati M."/>
            <person name="Nouioui I."/>
            <person name="Hezbri K."/>
            <person name="Abebe-Akele F."/>
            <person name="Simpson S."/>
            <person name="Morris K."/>
            <person name="Thomas K."/>
            <person name="Gtari M."/>
            <person name="Tisa L.S."/>
        </authorList>
    </citation>
    <scope>NUCLEOTIDE SEQUENCE [LARGE SCALE GENOMIC DNA]</scope>
    <source>
        <strain evidence="3">NRRL B-16219</strain>
    </source>
</reference>
<evidence type="ECO:0000313" key="3">
    <source>
        <dbReference type="Proteomes" id="UP000179769"/>
    </source>
</evidence>
<dbReference type="InterPro" id="IPR023809">
    <property type="entry name" value="Thiopep_bacteriocin_synth_dom"/>
</dbReference>
<feature type="domain" description="Thiopeptide-type bacteriocin biosynthesis" evidence="1">
    <location>
        <begin position="10"/>
        <end position="257"/>
    </location>
</feature>
<dbReference type="AlphaFoldDB" id="A0A1S1RGF2"/>
<keyword evidence="2" id="KW-0808">Transferase</keyword>
<dbReference type="EMBL" id="MAXA01000011">
    <property type="protein sequence ID" value="OHV45280.1"/>
    <property type="molecule type" value="Genomic_DNA"/>
</dbReference>
<name>A0A1S1RGF2_9ACTN</name>
<protein>
    <submittedName>
        <fullName evidence="2">Methyltransferase</fullName>
    </submittedName>
</protein>
<dbReference type="Proteomes" id="UP000179769">
    <property type="component" value="Unassembled WGS sequence"/>
</dbReference>
<evidence type="ECO:0000259" key="1">
    <source>
        <dbReference type="Pfam" id="PF14028"/>
    </source>
</evidence>
<organism evidence="2 3">
    <name type="scientific">Parafrankia soli</name>
    <dbReference type="NCBI Taxonomy" id="2599596"/>
    <lineage>
        <taxon>Bacteria</taxon>
        <taxon>Bacillati</taxon>
        <taxon>Actinomycetota</taxon>
        <taxon>Actinomycetes</taxon>
        <taxon>Frankiales</taxon>
        <taxon>Frankiaceae</taxon>
        <taxon>Parafrankia</taxon>
    </lineage>
</organism>